<name>A0ABD5SXP1_9EURY</name>
<reference evidence="5 6" key="1">
    <citation type="journal article" date="2019" name="Int. J. Syst. Evol. Microbiol.">
        <title>The Global Catalogue of Microorganisms (GCM) 10K type strain sequencing project: providing services to taxonomists for standard genome sequencing and annotation.</title>
        <authorList>
            <consortium name="The Broad Institute Genomics Platform"/>
            <consortium name="The Broad Institute Genome Sequencing Center for Infectious Disease"/>
            <person name="Wu L."/>
            <person name="Ma J."/>
        </authorList>
    </citation>
    <scope>NUCLEOTIDE SEQUENCE [LARGE SCALE GENOMIC DNA]</scope>
    <source>
        <strain evidence="5 6">LMG 29247</strain>
    </source>
</reference>
<proteinExistence type="inferred from homology"/>
<dbReference type="PANTHER" id="PTHR43552:SF1">
    <property type="entry name" value="DIAMINOBUTYRATE--2-OXOGLUTARATE AMINOTRANSFERASE"/>
    <property type="match status" value="1"/>
</dbReference>
<dbReference type="InterPro" id="IPR005814">
    <property type="entry name" value="Aminotrans_3"/>
</dbReference>
<dbReference type="InterPro" id="IPR015422">
    <property type="entry name" value="PyrdxlP-dep_Trfase_small"/>
</dbReference>
<dbReference type="RefSeq" id="WP_273742353.1">
    <property type="nucleotide sequence ID" value="NZ_JAQIVI010000809.1"/>
</dbReference>
<evidence type="ECO:0000256" key="1">
    <source>
        <dbReference type="ARBA" id="ARBA00001933"/>
    </source>
</evidence>
<gene>
    <name evidence="5" type="ORF">ACFQE6_33280</name>
</gene>
<keyword evidence="6" id="KW-1185">Reference proteome</keyword>
<dbReference type="InterPro" id="IPR004637">
    <property type="entry name" value="Dat"/>
</dbReference>
<protein>
    <submittedName>
        <fullName evidence="5">Aminotransferase class III-fold pyridoxal phosphate-dependent enzyme</fullName>
    </submittedName>
</protein>
<dbReference type="InterPro" id="IPR015424">
    <property type="entry name" value="PyrdxlP-dep_Trfase"/>
</dbReference>
<dbReference type="Pfam" id="PF00202">
    <property type="entry name" value="Aminotran_3"/>
    <property type="match status" value="1"/>
</dbReference>
<accession>A0ABD5SXP1</accession>
<evidence type="ECO:0000256" key="2">
    <source>
        <dbReference type="ARBA" id="ARBA00008954"/>
    </source>
</evidence>
<comment type="cofactor">
    <cofactor evidence="1">
        <name>pyridoxal 5'-phosphate</name>
        <dbReference type="ChEBI" id="CHEBI:597326"/>
    </cofactor>
</comment>
<evidence type="ECO:0000313" key="5">
    <source>
        <dbReference type="EMBL" id="MFC6769742.1"/>
    </source>
</evidence>
<comment type="similarity">
    <text evidence="2">Belongs to the class-III pyridoxal-phosphate-dependent aminotransferase family.</text>
</comment>
<dbReference type="Proteomes" id="UP001596383">
    <property type="component" value="Unassembled WGS sequence"/>
</dbReference>
<comment type="caution">
    <text evidence="5">The sequence shown here is derived from an EMBL/GenBank/DDBJ whole genome shotgun (WGS) entry which is preliminary data.</text>
</comment>
<keyword evidence="3 5" id="KW-0032">Aminotransferase</keyword>
<feature type="non-terminal residue" evidence="5">
    <location>
        <position position="1"/>
    </location>
</feature>
<evidence type="ECO:0000256" key="3">
    <source>
        <dbReference type="ARBA" id="ARBA00022576"/>
    </source>
</evidence>
<dbReference type="Gene3D" id="3.90.1150.10">
    <property type="entry name" value="Aspartate Aminotransferase, domain 1"/>
    <property type="match status" value="1"/>
</dbReference>
<organism evidence="5 6">
    <name type="scientific">Natrinema soli</name>
    <dbReference type="NCBI Taxonomy" id="1930624"/>
    <lineage>
        <taxon>Archaea</taxon>
        <taxon>Methanobacteriati</taxon>
        <taxon>Methanobacteriota</taxon>
        <taxon>Stenosarchaea group</taxon>
        <taxon>Halobacteria</taxon>
        <taxon>Halobacteriales</taxon>
        <taxon>Natrialbaceae</taxon>
        <taxon>Natrinema</taxon>
    </lineage>
</organism>
<evidence type="ECO:0000313" key="6">
    <source>
        <dbReference type="Proteomes" id="UP001596383"/>
    </source>
</evidence>
<keyword evidence="4" id="KW-0808">Transferase</keyword>
<dbReference type="GO" id="GO:0008483">
    <property type="term" value="F:transaminase activity"/>
    <property type="evidence" value="ECO:0007669"/>
    <property type="project" value="UniProtKB-KW"/>
</dbReference>
<dbReference type="EMBL" id="JBHSWV010000809">
    <property type="protein sequence ID" value="MFC6769742.1"/>
    <property type="molecule type" value="Genomic_DNA"/>
</dbReference>
<sequence length="99" mass="10327">AVGDVRGRGLLLGMELVDPEGEPDSLGHYPADGDLASAVQSAAFDRGLVVETGGRHGSVVRFLPPLTISPSQIDDVGEIVHESVRSVVANDRKRAEAPA</sequence>
<evidence type="ECO:0000256" key="4">
    <source>
        <dbReference type="ARBA" id="ARBA00022679"/>
    </source>
</evidence>
<dbReference type="SUPFAM" id="SSF53383">
    <property type="entry name" value="PLP-dependent transferases"/>
    <property type="match status" value="1"/>
</dbReference>
<dbReference type="PANTHER" id="PTHR43552">
    <property type="entry name" value="DIAMINOBUTYRATE--2-OXOGLUTARATE AMINOTRANSFERASE"/>
    <property type="match status" value="1"/>
</dbReference>
<dbReference type="AlphaFoldDB" id="A0ABD5SXP1"/>